<evidence type="ECO:0000313" key="1">
    <source>
        <dbReference type="EMBL" id="MBC8431565.1"/>
    </source>
</evidence>
<proteinExistence type="predicted"/>
<dbReference type="NCBIfam" id="TIGR04256">
    <property type="entry name" value="GxxExxY"/>
    <property type="match status" value="1"/>
</dbReference>
<dbReference type="AlphaFoldDB" id="A0A8J6P275"/>
<dbReference type="InterPro" id="IPR026350">
    <property type="entry name" value="GxxExxY"/>
</dbReference>
<evidence type="ECO:0000313" key="2">
    <source>
        <dbReference type="Proteomes" id="UP000605201"/>
    </source>
</evidence>
<dbReference type="Proteomes" id="UP000605201">
    <property type="component" value="Unassembled WGS sequence"/>
</dbReference>
<sequence>MKYSDFTEQIIGAAYNVHNVLGFGFLEKVYQNVLIIELRKMG</sequence>
<organism evidence="1 2">
    <name type="scientific">Candidatus Desulfatibia vada</name>
    <dbReference type="NCBI Taxonomy" id="2841696"/>
    <lineage>
        <taxon>Bacteria</taxon>
        <taxon>Pseudomonadati</taxon>
        <taxon>Thermodesulfobacteriota</taxon>
        <taxon>Desulfobacteria</taxon>
        <taxon>Desulfobacterales</taxon>
        <taxon>Desulfobacterales incertae sedis</taxon>
        <taxon>Candidatus Desulfatibia</taxon>
    </lineage>
</organism>
<protein>
    <submittedName>
        <fullName evidence="1">GxxExxY protein</fullName>
    </submittedName>
</protein>
<comment type="caution">
    <text evidence="1">The sequence shown here is derived from an EMBL/GenBank/DDBJ whole genome shotgun (WGS) entry which is preliminary data.</text>
</comment>
<dbReference type="Pfam" id="PF13366">
    <property type="entry name" value="PDDEXK_3"/>
    <property type="match status" value="1"/>
</dbReference>
<name>A0A8J6P275_9BACT</name>
<accession>A0A8J6P275</accession>
<gene>
    <name evidence="1" type="ORF">H8D96_06560</name>
</gene>
<dbReference type="EMBL" id="JACNIG010000155">
    <property type="protein sequence ID" value="MBC8431565.1"/>
    <property type="molecule type" value="Genomic_DNA"/>
</dbReference>
<reference evidence="1 2" key="1">
    <citation type="submission" date="2020-08" db="EMBL/GenBank/DDBJ databases">
        <title>Bridging the membrane lipid divide: bacteria of the FCB group superphylum have the potential to synthesize archaeal ether lipids.</title>
        <authorList>
            <person name="Villanueva L."/>
            <person name="Von Meijenfeldt F.A.B."/>
            <person name="Westbye A.B."/>
            <person name="Yadav S."/>
            <person name="Hopmans E.C."/>
            <person name="Dutilh B.E."/>
            <person name="Sinninghe Damste J.S."/>
        </authorList>
    </citation>
    <scope>NUCLEOTIDE SEQUENCE [LARGE SCALE GENOMIC DNA]</scope>
    <source>
        <strain evidence="1">NIOZ-UU17</strain>
    </source>
</reference>